<dbReference type="GO" id="GO:0006508">
    <property type="term" value="P:proteolysis"/>
    <property type="evidence" value="ECO:0007669"/>
    <property type="project" value="UniProtKB-KW"/>
</dbReference>
<dbReference type="EC" id="3.4.16.-" evidence="4"/>
<evidence type="ECO:0000256" key="1">
    <source>
        <dbReference type="ARBA" id="ARBA00004613"/>
    </source>
</evidence>
<dbReference type="InterPro" id="IPR029058">
    <property type="entry name" value="AB_hydrolase_fold"/>
</dbReference>
<keyword evidence="4" id="KW-0645">Protease</keyword>
<feature type="region of interest" description="Disordered" evidence="5">
    <location>
        <begin position="1"/>
        <end position="21"/>
    </location>
</feature>
<protein>
    <recommendedName>
        <fullName evidence="4">Carboxypeptidase</fullName>
        <ecNumber evidence="4">3.4.16.-</ecNumber>
    </recommendedName>
</protein>
<keyword evidence="3" id="KW-0964">Secreted</keyword>
<proteinExistence type="inferred from homology"/>
<evidence type="ECO:0000313" key="8">
    <source>
        <dbReference type="Proteomes" id="UP000008827"/>
    </source>
</evidence>
<dbReference type="PROSITE" id="PS00131">
    <property type="entry name" value="CARBOXYPEPT_SER_SER"/>
    <property type="match status" value="1"/>
</dbReference>
<reference evidence="7" key="2">
    <citation type="submission" date="2018-02" db="UniProtKB">
        <authorList>
            <consortium name="EnsemblPlants"/>
        </authorList>
    </citation>
    <scope>IDENTIFICATION</scope>
    <source>
        <strain evidence="7">Williams 82</strain>
    </source>
</reference>
<dbReference type="SMR" id="A0A0R0F812"/>
<dbReference type="STRING" id="3847.A0A0R0F812"/>
<comment type="subcellular location">
    <subcellularLocation>
        <location evidence="1">Secreted</location>
    </subcellularLocation>
</comment>
<dbReference type="InterPro" id="IPR001563">
    <property type="entry name" value="Peptidase_S10"/>
</dbReference>
<dbReference type="EMBL" id="CM000850">
    <property type="protein sequence ID" value="KRH02406.1"/>
    <property type="molecule type" value="Genomic_DNA"/>
</dbReference>
<comment type="similarity">
    <text evidence="2 4">Belongs to the peptidase S10 family.</text>
</comment>
<dbReference type="Gene3D" id="3.40.50.1820">
    <property type="entry name" value="alpha/beta hydrolase"/>
    <property type="match status" value="2"/>
</dbReference>
<reference evidence="6 7" key="1">
    <citation type="journal article" date="2010" name="Nature">
        <title>Genome sequence of the palaeopolyploid soybean.</title>
        <authorList>
            <person name="Schmutz J."/>
            <person name="Cannon S.B."/>
            <person name="Schlueter J."/>
            <person name="Ma J."/>
            <person name="Mitros T."/>
            <person name="Nelson W."/>
            <person name="Hyten D.L."/>
            <person name="Song Q."/>
            <person name="Thelen J.J."/>
            <person name="Cheng J."/>
            <person name="Xu D."/>
            <person name="Hellsten U."/>
            <person name="May G.D."/>
            <person name="Yu Y."/>
            <person name="Sakurai T."/>
            <person name="Umezawa T."/>
            <person name="Bhattacharyya M.K."/>
            <person name="Sandhu D."/>
            <person name="Valliyodan B."/>
            <person name="Lindquist E."/>
            <person name="Peto M."/>
            <person name="Grant D."/>
            <person name="Shu S."/>
            <person name="Goodstein D."/>
            <person name="Barry K."/>
            <person name="Futrell-Griggs M."/>
            <person name="Abernathy B."/>
            <person name="Du J."/>
            <person name="Tian Z."/>
            <person name="Zhu L."/>
            <person name="Gill N."/>
            <person name="Joshi T."/>
            <person name="Libault M."/>
            <person name="Sethuraman A."/>
            <person name="Zhang X.-C."/>
            <person name="Shinozaki K."/>
            <person name="Nguyen H.T."/>
            <person name="Wing R.A."/>
            <person name="Cregan P."/>
            <person name="Specht J."/>
            <person name="Grimwood J."/>
            <person name="Rokhsar D."/>
            <person name="Stacey G."/>
            <person name="Shoemaker R.C."/>
            <person name="Jackson S.A."/>
        </authorList>
    </citation>
    <scope>NUCLEOTIDE SEQUENCE [LARGE SCALE GENOMIC DNA]</scope>
    <source>
        <strain evidence="7">cv. Williams 82</strain>
        <tissue evidence="6">Callus</tissue>
    </source>
</reference>
<reference evidence="6" key="3">
    <citation type="submission" date="2018-07" db="EMBL/GenBank/DDBJ databases">
        <title>WGS assembly of Glycine max.</title>
        <authorList>
            <person name="Schmutz J."/>
            <person name="Cannon S."/>
            <person name="Schlueter J."/>
            <person name="Ma J."/>
            <person name="Mitros T."/>
            <person name="Nelson W."/>
            <person name="Hyten D."/>
            <person name="Song Q."/>
            <person name="Thelen J."/>
            <person name="Cheng J."/>
            <person name="Xu D."/>
            <person name="Hellsten U."/>
            <person name="May G."/>
            <person name="Yu Y."/>
            <person name="Sakurai T."/>
            <person name="Umezawa T."/>
            <person name="Bhattacharyya M."/>
            <person name="Sandhu D."/>
            <person name="Valliyodan B."/>
            <person name="Lindquist E."/>
            <person name="Peto M."/>
            <person name="Grant D."/>
            <person name="Shu S."/>
            <person name="Goodstein D."/>
            <person name="Barry K."/>
            <person name="Futrell-Griggs M."/>
            <person name="Abernathy B."/>
            <person name="Du J."/>
            <person name="Tian Z."/>
            <person name="Zhu L."/>
            <person name="Gill N."/>
            <person name="Joshi T."/>
            <person name="Libault M."/>
            <person name="Sethuraman A."/>
            <person name="Zhang X."/>
            <person name="Shinozaki K."/>
            <person name="Nguyen H."/>
            <person name="Wing R."/>
            <person name="Cregan P."/>
            <person name="Specht J."/>
            <person name="Grimwood J."/>
            <person name="Rokhsar D."/>
            <person name="Stacey G."/>
            <person name="Shoemaker R."/>
            <person name="Jackson S."/>
        </authorList>
    </citation>
    <scope>NUCLEOTIDE SEQUENCE</scope>
    <source>
        <tissue evidence="6">Callus</tissue>
    </source>
</reference>
<dbReference type="InterPro" id="IPR018202">
    <property type="entry name" value="Ser_caboxypep_ser_AS"/>
</dbReference>
<dbReference type="OrthoDB" id="443318at2759"/>
<evidence type="ECO:0000256" key="4">
    <source>
        <dbReference type="RuleBase" id="RU361156"/>
    </source>
</evidence>
<dbReference type="GO" id="GO:0004185">
    <property type="term" value="F:serine-type carboxypeptidase activity"/>
    <property type="evidence" value="ECO:0000318"/>
    <property type="project" value="GO_Central"/>
</dbReference>
<dbReference type="Gramene" id="KRH02406">
    <property type="protein sequence ID" value="KRH02406"/>
    <property type="gene ID" value="GLYMA_17G036900"/>
</dbReference>
<gene>
    <name evidence="6" type="ORF">GLYMA_17G036900</name>
</gene>
<evidence type="ECO:0000256" key="5">
    <source>
        <dbReference type="SAM" id="MobiDB-lite"/>
    </source>
</evidence>
<dbReference type="GO" id="GO:0005576">
    <property type="term" value="C:extracellular region"/>
    <property type="evidence" value="ECO:0007669"/>
    <property type="project" value="UniProtKB-SubCell"/>
</dbReference>
<evidence type="ECO:0000313" key="7">
    <source>
        <dbReference type="EnsemblPlants" id="KRH02406"/>
    </source>
</evidence>
<sequence length="346" mass="39995">MPDTGRARVRNDNKLSHIDKKNSDMHHHGAIEVKQLNELMGSTLFIKASAINVETYESDRIIDLPGQPSSPSVSHFSGYITVNENHGRTLFYWLFEAQSEPSKKPLLLWLNGANLLFVESPVGVGFFYTNTSSDFTILEDNFVVAIFVDKLLQSAEDTYNFLVNWLQRFPQFKSREFFISGESYGGHYIPQLAELIFDRNKDRNKYPSINLKGFIVGNPETGDYYDYKGVLEYAWSHAVISDQQYDKAKQLCDFKQFDWPNECNKAMNEVFLDYSEIDIFNIYAPACRLNSTSSIADHSNSNNPESSTKERNDYRLRMRIFGGYDPCYSNYAEEYFSRKDVQSFFM</sequence>
<dbReference type="Proteomes" id="UP000008827">
    <property type="component" value="Chromosome 17"/>
</dbReference>
<dbReference type="Pfam" id="PF00450">
    <property type="entry name" value="Peptidase_S10"/>
    <property type="match status" value="2"/>
</dbReference>
<dbReference type="AlphaFoldDB" id="A0A0R0F812"/>
<evidence type="ECO:0000313" key="6">
    <source>
        <dbReference type="EMBL" id="KRH02406.1"/>
    </source>
</evidence>
<evidence type="ECO:0000256" key="2">
    <source>
        <dbReference type="ARBA" id="ARBA00009431"/>
    </source>
</evidence>
<dbReference type="PRINTS" id="PR00724">
    <property type="entry name" value="CRBOXYPTASEC"/>
</dbReference>
<dbReference type="InParanoid" id="A0A0R0F812"/>
<name>A0A0R0F812_SOYBN</name>
<dbReference type="EnsemblPlants" id="KRH02406">
    <property type="protein sequence ID" value="KRH02406"/>
    <property type="gene ID" value="GLYMA_17G036900"/>
</dbReference>
<dbReference type="PANTHER" id="PTHR11802:SF235">
    <property type="entry name" value="SERINE CARBOXYPEPTIDASE-LIKE 33"/>
    <property type="match status" value="1"/>
</dbReference>
<organism evidence="6">
    <name type="scientific">Glycine max</name>
    <name type="common">Soybean</name>
    <name type="synonym">Glycine hispida</name>
    <dbReference type="NCBI Taxonomy" id="3847"/>
    <lineage>
        <taxon>Eukaryota</taxon>
        <taxon>Viridiplantae</taxon>
        <taxon>Streptophyta</taxon>
        <taxon>Embryophyta</taxon>
        <taxon>Tracheophyta</taxon>
        <taxon>Spermatophyta</taxon>
        <taxon>Magnoliopsida</taxon>
        <taxon>eudicotyledons</taxon>
        <taxon>Gunneridae</taxon>
        <taxon>Pentapetalae</taxon>
        <taxon>rosids</taxon>
        <taxon>fabids</taxon>
        <taxon>Fabales</taxon>
        <taxon>Fabaceae</taxon>
        <taxon>Papilionoideae</taxon>
        <taxon>50 kb inversion clade</taxon>
        <taxon>NPAAA clade</taxon>
        <taxon>indigoferoid/millettioid clade</taxon>
        <taxon>Phaseoleae</taxon>
        <taxon>Glycine</taxon>
        <taxon>Glycine subgen. Soja</taxon>
    </lineage>
</organism>
<accession>A0A0R0F812</accession>
<keyword evidence="4" id="KW-0378">Hydrolase</keyword>
<keyword evidence="4" id="KW-0121">Carboxypeptidase</keyword>
<dbReference type="SUPFAM" id="SSF53474">
    <property type="entry name" value="alpha/beta-Hydrolases"/>
    <property type="match status" value="1"/>
</dbReference>
<dbReference type="PANTHER" id="PTHR11802">
    <property type="entry name" value="SERINE PROTEASE FAMILY S10 SERINE CARBOXYPEPTIDASE"/>
    <property type="match status" value="1"/>
</dbReference>
<evidence type="ECO:0000256" key="3">
    <source>
        <dbReference type="ARBA" id="ARBA00022525"/>
    </source>
</evidence>
<keyword evidence="8" id="KW-1185">Reference proteome</keyword>